<dbReference type="GO" id="GO:0005737">
    <property type="term" value="C:cytoplasm"/>
    <property type="evidence" value="ECO:0007669"/>
    <property type="project" value="TreeGrafter"/>
</dbReference>
<dbReference type="Gene3D" id="3.40.50.1240">
    <property type="entry name" value="Phosphoglycerate mutase-like"/>
    <property type="match status" value="1"/>
</dbReference>
<dbReference type="SUPFAM" id="SSF53254">
    <property type="entry name" value="Phosphoglycerate mutase-like"/>
    <property type="match status" value="1"/>
</dbReference>
<evidence type="ECO:0000313" key="2">
    <source>
        <dbReference type="EMBL" id="MBC1485075.1"/>
    </source>
</evidence>
<dbReference type="GO" id="GO:0016791">
    <property type="term" value="F:phosphatase activity"/>
    <property type="evidence" value="ECO:0007669"/>
    <property type="project" value="TreeGrafter"/>
</dbReference>
<dbReference type="InterPro" id="IPR001345">
    <property type="entry name" value="PG/BPGM_mutase_AS"/>
</dbReference>
<comment type="caution">
    <text evidence="2">The sequence shown here is derived from an EMBL/GenBank/DDBJ whole genome shotgun (WGS) entry which is preliminary data.</text>
</comment>
<dbReference type="CDD" id="cd07067">
    <property type="entry name" value="HP_PGM_like"/>
    <property type="match status" value="1"/>
</dbReference>
<accession>A0A7X1C5Q0</accession>
<dbReference type="Pfam" id="PF00300">
    <property type="entry name" value="His_Phos_1"/>
    <property type="match status" value="1"/>
</dbReference>
<gene>
    <name evidence="2" type="ORF">HB897_02370</name>
</gene>
<proteinExistence type="predicted"/>
<dbReference type="PROSITE" id="PS00175">
    <property type="entry name" value="PG_MUTASE"/>
    <property type="match status" value="1"/>
</dbReference>
<dbReference type="PANTHER" id="PTHR48100">
    <property type="entry name" value="BROAD-SPECIFICITY PHOSPHATASE YOR283W-RELATED"/>
    <property type="match status" value="1"/>
</dbReference>
<protein>
    <submittedName>
        <fullName evidence="2">Histidine phosphatase family protein</fullName>
    </submittedName>
</protein>
<organism evidence="2 3">
    <name type="scientific">Listeria seeligeri</name>
    <dbReference type="NCBI Taxonomy" id="1640"/>
    <lineage>
        <taxon>Bacteria</taxon>
        <taxon>Bacillati</taxon>
        <taxon>Bacillota</taxon>
        <taxon>Bacilli</taxon>
        <taxon>Bacillales</taxon>
        <taxon>Listeriaceae</taxon>
        <taxon>Listeria</taxon>
    </lineage>
</organism>
<dbReference type="RefSeq" id="WP_075703041.1">
    <property type="nucleotide sequence ID" value="NZ_JAARRG010000001.1"/>
</dbReference>
<feature type="binding site" evidence="1">
    <location>
        <begin position="9"/>
        <end position="16"/>
    </location>
    <ligand>
        <name>substrate</name>
    </ligand>
</feature>
<name>A0A7X1C5Q0_LISSE</name>
<dbReference type="AlphaFoldDB" id="A0A7X1C5Q0"/>
<dbReference type="Proteomes" id="UP000523362">
    <property type="component" value="Unassembled WGS sequence"/>
</dbReference>
<dbReference type="InterPro" id="IPR050275">
    <property type="entry name" value="PGM_Phosphatase"/>
</dbReference>
<evidence type="ECO:0000256" key="1">
    <source>
        <dbReference type="PIRSR" id="PIRSR613078-2"/>
    </source>
</evidence>
<dbReference type="PANTHER" id="PTHR48100:SF5">
    <property type="entry name" value="HISTIDINE PHOSPHATASE FAMILY PROTEIN"/>
    <property type="match status" value="1"/>
</dbReference>
<dbReference type="EMBL" id="JAARRG010000001">
    <property type="protein sequence ID" value="MBC1485075.1"/>
    <property type="molecule type" value="Genomic_DNA"/>
</dbReference>
<dbReference type="InterPro" id="IPR013078">
    <property type="entry name" value="His_Pase_superF_clade-1"/>
</dbReference>
<sequence>MKKTLYLMRHGQTLFNERKKIQGFCDAPLTKLGIKQAEIAGSYFKEHNIEFDKAYSSTSERASDTLELVTKTAYTRLKGLKEWNFGTFEGESEDLNPALPYGDFFAAFGGEREKDFQKRIVETMESIMSQEEHEEILAVSHGAACAQFARYWEDTSKIGKISGLKNGCILKFEYEKGIFSLVNFINHDFENGTHMEAVEKSE</sequence>
<evidence type="ECO:0000313" key="3">
    <source>
        <dbReference type="Proteomes" id="UP000523362"/>
    </source>
</evidence>
<dbReference type="InterPro" id="IPR029033">
    <property type="entry name" value="His_PPase_superfam"/>
</dbReference>
<dbReference type="SMART" id="SM00855">
    <property type="entry name" value="PGAM"/>
    <property type="match status" value="1"/>
</dbReference>
<feature type="binding site" evidence="1">
    <location>
        <position position="61"/>
    </location>
    <ligand>
        <name>substrate</name>
    </ligand>
</feature>
<reference evidence="2 3" key="1">
    <citation type="submission" date="2020-03" db="EMBL/GenBank/DDBJ databases">
        <title>Soil Listeria distribution.</title>
        <authorList>
            <person name="Liao J."/>
            <person name="Wiedmann M."/>
        </authorList>
    </citation>
    <scope>NUCLEOTIDE SEQUENCE [LARGE SCALE GENOMIC DNA]</scope>
    <source>
        <strain evidence="2 3">FSL L7-1560</strain>
    </source>
</reference>